<dbReference type="NCBIfam" id="TIGR00738">
    <property type="entry name" value="rrf2_super"/>
    <property type="match status" value="1"/>
</dbReference>
<dbReference type="PROSITE" id="PS51197">
    <property type="entry name" value="HTH_RRF2_2"/>
    <property type="match status" value="1"/>
</dbReference>
<dbReference type="HOGENOM" id="CLU_107144_0_1_9"/>
<dbReference type="Gene3D" id="1.10.10.10">
    <property type="entry name" value="Winged helix-like DNA-binding domain superfamily/Winged helix DNA-binding domain"/>
    <property type="match status" value="1"/>
</dbReference>
<dbReference type="EMBL" id="ACZL01000017">
    <property type="protein sequence ID" value="EHI55738.1"/>
    <property type="molecule type" value="Genomic_DNA"/>
</dbReference>
<dbReference type="InterPro" id="IPR036390">
    <property type="entry name" value="WH_DNA-bd_sf"/>
</dbReference>
<dbReference type="PANTHER" id="PTHR33221:SF5">
    <property type="entry name" value="HTH-TYPE TRANSCRIPTIONAL REGULATOR ISCR"/>
    <property type="match status" value="1"/>
</dbReference>
<dbReference type="Pfam" id="PF02082">
    <property type="entry name" value="Rrf2"/>
    <property type="match status" value="1"/>
</dbReference>
<gene>
    <name evidence="2" type="ORF">HMPREF9333_01085</name>
</gene>
<dbReference type="GO" id="GO:0003677">
    <property type="term" value="F:DNA binding"/>
    <property type="evidence" value="ECO:0007669"/>
    <property type="project" value="UniProtKB-KW"/>
</dbReference>
<dbReference type="GO" id="GO:0005829">
    <property type="term" value="C:cytosol"/>
    <property type="evidence" value="ECO:0007669"/>
    <property type="project" value="TreeGrafter"/>
</dbReference>
<dbReference type="InterPro" id="IPR000944">
    <property type="entry name" value="Tscrpt_reg_Rrf2"/>
</dbReference>
<comment type="caution">
    <text evidence="2">The sequence shown here is derived from an EMBL/GenBank/DDBJ whole genome shotgun (WGS) entry which is preliminary data.</text>
</comment>
<name>G5GHP5_9FIRM</name>
<dbReference type="AlphaFoldDB" id="G5GHP5"/>
<dbReference type="OrthoDB" id="9808360at2"/>
<evidence type="ECO:0008006" key="4">
    <source>
        <dbReference type="Google" id="ProtNLM"/>
    </source>
</evidence>
<keyword evidence="3" id="KW-1185">Reference proteome</keyword>
<reference evidence="2 3" key="1">
    <citation type="submission" date="2011-08" db="EMBL/GenBank/DDBJ databases">
        <title>The Genome Sequence of Johnsonella ignava ATCC 51276.</title>
        <authorList>
            <consortium name="The Broad Institute Genome Sequencing Platform"/>
            <person name="Earl A."/>
            <person name="Ward D."/>
            <person name="Feldgarden M."/>
            <person name="Gevers D."/>
            <person name="Izard J."/>
            <person name="Blanton J.M."/>
            <person name="Baranova O.V."/>
            <person name="Dewhirst F.E."/>
            <person name="Young S.K."/>
            <person name="Zeng Q."/>
            <person name="Gargeya S."/>
            <person name="Fitzgerald M."/>
            <person name="Haas B."/>
            <person name="Abouelleil A."/>
            <person name="Alvarado L."/>
            <person name="Arachchi H.M."/>
            <person name="Berlin A."/>
            <person name="Brown A."/>
            <person name="Chapman S.B."/>
            <person name="Chen Z."/>
            <person name="Dunbar C."/>
            <person name="Freedman E."/>
            <person name="Gearin G."/>
            <person name="Gellesch M."/>
            <person name="Goldberg J."/>
            <person name="Griggs A."/>
            <person name="Gujja S."/>
            <person name="Heiman D."/>
            <person name="Howarth C."/>
            <person name="Larson L."/>
            <person name="Lui A."/>
            <person name="MacDonald P.J.P."/>
            <person name="Montmayeur A."/>
            <person name="Murphy C."/>
            <person name="Neiman D."/>
            <person name="Pearson M."/>
            <person name="Priest M."/>
            <person name="Roberts A."/>
            <person name="Saif S."/>
            <person name="Shea T."/>
            <person name="Shenoy N."/>
            <person name="Sisk P."/>
            <person name="Stolte C."/>
            <person name="Sykes S."/>
            <person name="Wortman J."/>
            <person name="Nusbaum C."/>
            <person name="Birren B."/>
        </authorList>
    </citation>
    <scope>NUCLEOTIDE SEQUENCE [LARGE SCALE GENOMIC DNA]</scope>
    <source>
        <strain evidence="2 3">ATCC 51276</strain>
    </source>
</reference>
<dbReference type="eggNOG" id="COG1959">
    <property type="taxonomic scope" value="Bacteria"/>
</dbReference>
<dbReference type="RefSeq" id="WP_005540494.1">
    <property type="nucleotide sequence ID" value="NZ_JH378831.1"/>
</dbReference>
<organism evidence="2 3">
    <name type="scientific">Johnsonella ignava ATCC 51276</name>
    <dbReference type="NCBI Taxonomy" id="679200"/>
    <lineage>
        <taxon>Bacteria</taxon>
        <taxon>Bacillati</taxon>
        <taxon>Bacillota</taxon>
        <taxon>Clostridia</taxon>
        <taxon>Lachnospirales</taxon>
        <taxon>Lachnospiraceae</taxon>
        <taxon>Johnsonella</taxon>
    </lineage>
</organism>
<evidence type="ECO:0000256" key="1">
    <source>
        <dbReference type="ARBA" id="ARBA00023125"/>
    </source>
</evidence>
<dbReference type="STRING" id="679200.HMPREF9333_01085"/>
<dbReference type="SUPFAM" id="SSF46785">
    <property type="entry name" value="Winged helix' DNA-binding domain"/>
    <property type="match status" value="1"/>
</dbReference>
<accession>G5GHP5</accession>
<sequence length="139" mass="15749">MKISTKGRYAIKIMIDLAENQKDDFIPLRDIASRQNISEKYLESIIKILVKNKMLLGLRGKGGGYKLVKNPDTYTIADILKVSEDSIAYIESFEDETNSTSSYKTIKMWNKLNSLIDEYLSGITIADLICEDPGNDYVI</sequence>
<proteinExistence type="predicted"/>
<evidence type="ECO:0000313" key="3">
    <source>
        <dbReference type="Proteomes" id="UP000003011"/>
    </source>
</evidence>
<keyword evidence="1" id="KW-0238">DNA-binding</keyword>
<dbReference type="GO" id="GO:0003700">
    <property type="term" value="F:DNA-binding transcription factor activity"/>
    <property type="evidence" value="ECO:0007669"/>
    <property type="project" value="TreeGrafter"/>
</dbReference>
<dbReference type="PATRIC" id="fig|679200.3.peg.1152"/>
<protein>
    <recommendedName>
        <fullName evidence="4">Rrf2 family protein</fullName>
    </recommendedName>
</protein>
<dbReference type="InterPro" id="IPR036388">
    <property type="entry name" value="WH-like_DNA-bd_sf"/>
</dbReference>
<dbReference type="Proteomes" id="UP000003011">
    <property type="component" value="Unassembled WGS sequence"/>
</dbReference>
<dbReference type="PANTHER" id="PTHR33221">
    <property type="entry name" value="WINGED HELIX-TURN-HELIX TRANSCRIPTIONAL REGULATOR, RRF2 FAMILY"/>
    <property type="match status" value="1"/>
</dbReference>
<evidence type="ECO:0000313" key="2">
    <source>
        <dbReference type="EMBL" id="EHI55738.1"/>
    </source>
</evidence>